<dbReference type="EMBL" id="VAUA01000006">
    <property type="protein sequence ID" value="TLP62780.1"/>
    <property type="molecule type" value="Genomic_DNA"/>
</dbReference>
<dbReference type="Proteomes" id="UP000305041">
    <property type="component" value="Unassembled WGS sequence"/>
</dbReference>
<evidence type="ECO:0000313" key="2">
    <source>
        <dbReference type="Proteomes" id="UP000305041"/>
    </source>
</evidence>
<evidence type="ECO:0000313" key="1">
    <source>
        <dbReference type="EMBL" id="TLP62780.1"/>
    </source>
</evidence>
<name>A0ABY2UUX5_9RHOB</name>
<proteinExistence type="predicted"/>
<comment type="caution">
    <text evidence="1">The sequence shown here is derived from an EMBL/GenBank/DDBJ whole genome shotgun (WGS) entry which is preliminary data.</text>
</comment>
<sequence>MGQTIYSRRQETDGLTIFNLAKRICFMVSASQHFWLYAGTKPARLASNALEKYTFMERKAVFRRVKHIFSPASKEILGALS</sequence>
<reference evidence="1 2" key="1">
    <citation type="submission" date="2019-05" db="EMBL/GenBank/DDBJ databases">
        <title>Draft genome sequence of Pelagicola sp. DSW4-44.</title>
        <authorList>
            <person name="Oh J."/>
        </authorList>
    </citation>
    <scope>NUCLEOTIDE SEQUENCE [LARGE SCALE GENOMIC DNA]</scope>
    <source>
        <strain evidence="1 2">DSW4-44</strain>
    </source>
</reference>
<organism evidence="1 2">
    <name type="scientific">Parasedimentitalea maritima</name>
    <dbReference type="NCBI Taxonomy" id="2578117"/>
    <lineage>
        <taxon>Bacteria</taxon>
        <taxon>Pseudomonadati</taxon>
        <taxon>Pseudomonadota</taxon>
        <taxon>Alphaproteobacteria</taxon>
        <taxon>Rhodobacterales</taxon>
        <taxon>Paracoccaceae</taxon>
        <taxon>Parasedimentitalea</taxon>
    </lineage>
</organism>
<protein>
    <submittedName>
        <fullName evidence="1">Uncharacterized protein</fullName>
    </submittedName>
</protein>
<gene>
    <name evidence="1" type="ORF">FEE96_13675</name>
</gene>
<keyword evidence="2" id="KW-1185">Reference proteome</keyword>
<accession>A0ABY2UUX5</accession>